<name>A0A3M7R5C2_BRAPC</name>
<reference evidence="1 2" key="1">
    <citation type="journal article" date="2018" name="Sci. Rep.">
        <title>Genomic signatures of local adaptation to the degree of environmental predictability in rotifers.</title>
        <authorList>
            <person name="Franch-Gras L."/>
            <person name="Hahn C."/>
            <person name="Garcia-Roger E.M."/>
            <person name="Carmona M.J."/>
            <person name="Serra M."/>
            <person name="Gomez A."/>
        </authorList>
    </citation>
    <scope>NUCLEOTIDE SEQUENCE [LARGE SCALE GENOMIC DNA]</scope>
    <source>
        <strain evidence="1">HYR1</strain>
    </source>
</reference>
<accession>A0A3M7R5C2</accession>
<keyword evidence="2" id="KW-1185">Reference proteome</keyword>
<evidence type="ECO:0000313" key="2">
    <source>
        <dbReference type="Proteomes" id="UP000276133"/>
    </source>
</evidence>
<gene>
    <name evidence="1" type="ORF">BpHYR1_045194</name>
</gene>
<protein>
    <submittedName>
        <fullName evidence="1">Uncharacterized protein</fullName>
    </submittedName>
</protein>
<sequence>MKKNLTPFLKINIYSSIKKTYSKQACGDDLLGGHLCSVRIEFKKYRHCIFILFNYSRICRLMYQKIKCKRILISSTNESICNI</sequence>
<organism evidence="1 2">
    <name type="scientific">Brachionus plicatilis</name>
    <name type="common">Marine rotifer</name>
    <name type="synonym">Brachionus muelleri</name>
    <dbReference type="NCBI Taxonomy" id="10195"/>
    <lineage>
        <taxon>Eukaryota</taxon>
        <taxon>Metazoa</taxon>
        <taxon>Spiralia</taxon>
        <taxon>Gnathifera</taxon>
        <taxon>Rotifera</taxon>
        <taxon>Eurotatoria</taxon>
        <taxon>Monogononta</taxon>
        <taxon>Pseudotrocha</taxon>
        <taxon>Ploima</taxon>
        <taxon>Brachionidae</taxon>
        <taxon>Brachionus</taxon>
    </lineage>
</organism>
<dbReference type="Proteomes" id="UP000276133">
    <property type="component" value="Unassembled WGS sequence"/>
</dbReference>
<evidence type="ECO:0000313" key="1">
    <source>
        <dbReference type="EMBL" id="RNA18792.1"/>
    </source>
</evidence>
<dbReference type="AlphaFoldDB" id="A0A3M7R5C2"/>
<comment type="caution">
    <text evidence="1">The sequence shown here is derived from an EMBL/GenBank/DDBJ whole genome shotgun (WGS) entry which is preliminary data.</text>
</comment>
<proteinExistence type="predicted"/>
<dbReference type="EMBL" id="REGN01004172">
    <property type="protein sequence ID" value="RNA18792.1"/>
    <property type="molecule type" value="Genomic_DNA"/>
</dbReference>